<sequence length="506" mass="57073">MRENSKLCEWRICIVESVEVRGCGPVEKQTLAPANFSVGRVMYINGSGVFAYTDELCLNGDDSLAPSAHKMEATSNIKTHLLLYALLAIACLCVTASPPPTGSTSCGPNFPEACLCGHELYEGTVSYIVNCTNTGIHNTTVLEFMPEEVEILIFTGNIVPELPWNVFGSINDYKNLRIVDMSNNHIREIRGKSYHHVPNVERLILNHNNLSISREDDEVNHHHPRVFSNFLNLQSLHLTDAFADNSSPQLSEDLHDIFVNSQLTKLQKLHLEQNEITHFKDRNVFCDLPSLRDLHLGDNLLKEINFEVRCLKNLRFLDLERNKFEYVKTHDMMLLNELETRSDRTTNLIVDFNLNPFLCDCKISSFHTWVLSTNVTVRNKKTLMCYHNDVEPLPIMELNMDGCAAAVAAAAMMFNTATNSHYGSSSFDESIGADGTTSGRPHMNQHTVTLIFLLIVLSMILVGLVVALVYVSRDRIKYIITPVFDNVAKKVQYTSIKDEDCPEVYV</sequence>
<dbReference type="InterPro" id="IPR003591">
    <property type="entry name" value="Leu-rich_rpt_typical-subtyp"/>
</dbReference>
<keyword evidence="1" id="KW-0433">Leucine-rich repeat</keyword>
<dbReference type="Proteomes" id="UP000606786">
    <property type="component" value="Unassembled WGS sequence"/>
</dbReference>
<dbReference type="AlphaFoldDB" id="A0A811TZV0"/>
<keyword evidence="4" id="KW-1133">Transmembrane helix</keyword>
<keyword evidence="4" id="KW-0812">Transmembrane</keyword>
<dbReference type="OrthoDB" id="8861968at2759"/>
<comment type="caution">
    <text evidence="6">The sequence shown here is derived from an EMBL/GenBank/DDBJ whole genome shotgun (WGS) entry which is preliminary data.</text>
</comment>
<evidence type="ECO:0000256" key="2">
    <source>
        <dbReference type="ARBA" id="ARBA00022729"/>
    </source>
</evidence>
<dbReference type="PANTHER" id="PTHR24364:SF18">
    <property type="entry name" value="LP06937P"/>
    <property type="match status" value="1"/>
</dbReference>
<evidence type="ECO:0000313" key="6">
    <source>
        <dbReference type="EMBL" id="CAD6991610.1"/>
    </source>
</evidence>
<evidence type="ECO:0000259" key="5">
    <source>
        <dbReference type="SMART" id="SM00082"/>
    </source>
</evidence>
<proteinExistence type="predicted"/>
<dbReference type="SMART" id="SM00082">
    <property type="entry name" value="LRRCT"/>
    <property type="match status" value="1"/>
</dbReference>
<dbReference type="PANTHER" id="PTHR24364">
    <property type="entry name" value="LP06937P"/>
    <property type="match status" value="1"/>
</dbReference>
<feature type="domain" description="LRRCT" evidence="5">
    <location>
        <begin position="355"/>
        <end position="404"/>
    </location>
</feature>
<dbReference type="InterPro" id="IPR032675">
    <property type="entry name" value="LRR_dom_sf"/>
</dbReference>
<organism evidence="6 7">
    <name type="scientific">Ceratitis capitata</name>
    <name type="common">Mediterranean fruit fly</name>
    <name type="synonym">Tephritis capitata</name>
    <dbReference type="NCBI Taxonomy" id="7213"/>
    <lineage>
        <taxon>Eukaryota</taxon>
        <taxon>Metazoa</taxon>
        <taxon>Ecdysozoa</taxon>
        <taxon>Arthropoda</taxon>
        <taxon>Hexapoda</taxon>
        <taxon>Insecta</taxon>
        <taxon>Pterygota</taxon>
        <taxon>Neoptera</taxon>
        <taxon>Endopterygota</taxon>
        <taxon>Diptera</taxon>
        <taxon>Brachycera</taxon>
        <taxon>Muscomorpha</taxon>
        <taxon>Tephritoidea</taxon>
        <taxon>Tephritidae</taxon>
        <taxon>Ceratitis</taxon>
        <taxon>Ceratitis</taxon>
    </lineage>
</organism>
<protein>
    <submittedName>
        <fullName evidence="6">(Mediterranean fruit fly) hypothetical protein</fullName>
    </submittedName>
</protein>
<gene>
    <name evidence="6" type="ORF">CCAP1982_LOCUS525</name>
</gene>
<dbReference type="InterPro" id="IPR001611">
    <property type="entry name" value="Leu-rich_rpt"/>
</dbReference>
<reference evidence="6" key="1">
    <citation type="submission" date="2020-11" db="EMBL/GenBank/DDBJ databases">
        <authorList>
            <person name="Whitehead M."/>
        </authorList>
    </citation>
    <scope>NUCLEOTIDE SEQUENCE</scope>
    <source>
        <strain evidence="6">EGII</strain>
    </source>
</reference>
<dbReference type="InterPro" id="IPR000483">
    <property type="entry name" value="Cys-rich_flank_reg_C"/>
</dbReference>
<dbReference type="Pfam" id="PF13855">
    <property type="entry name" value="LRR_8"/>
    <property type="match status" value="1"/>
</dbReference>
<dbReference type="SMART" id="SM00369">
    <property type="entry name" value="LRR_TYP"/>
    <property type="match status" value="5"/>
</dbReference>
<dbReference type="Gene3D" id="3.80.10.10">
    <property type="entry name" value="Ribonuclease Inhibitor"/>
    <property type="match status" value="1"/>
</dbReference>
<dbReference type="GO" id="GO:0071944">
    <property type="term" value="C:cell periphery"/>
    <property type="evidence" value="ECO:0007669"/>
    <property type="project" value="UniProtKB-ARBA"/>
</dbReference>
<evidence type="ECO:0000256" key="4">
    <source>
        <dbReference type="SAM" id="Phobius"/>
    </source>
</evidence>
<dbReference type="InterPro" id="IPR052286">
    <property type="entry name" value="Wnt_signaling_inhibitor"/>
</dbReference>
<feature type="transmembrane region" description="Helical" evidence="4">
    <location>
        <begin position="450"/>
        <end position="471"/>
    </location>
</feature>
<dbReference type="GO" id="GO:0016020">
    <property type="term" value="C:membrane"/>
    <property type="evidence" value="ECO:0007669"/>
    <property type="project" value="TreeGrafter"/>
</dbReference>
<evidence type="ECO:0000256" key="3">
    <source>
        <dbReference type="ARBA" id="ARBA00022737"/>
    </source>
</evidence>
<accession>A0A811TZV0</accession>
<name>A0A811TZV0_CERCA</name>
<keyword evidence="3" id="KW-0677">Repeat</keyword>
<keyword evidence="4" id="KW-0472">Membrane</keyword>
<dbReference type="EMBL" id="CAJHJT010000001">
    <property type="protein sequence ID" value="CAD6991610.1"/>
    <property type="molecule type" value="Genomic_DNA"/>
</dbReference>
<keyword evidence="2" id="KW-0732">Signal</keyword>
<dbReference type="SUPFAM" id="SSF52058">
    <property type="entry name" value="L domain-like"/>
    <property type="match status" value="1"/>
</dbReference>
<evidence type="ECO:0000256" key="1">
    <source>
        <dbReference type="ARBA" id="ARBA00022614"/>
    </source>
</evidence>
<evidence type="ECO:0000313" key="7">
    <source>
        <dbReference type="Proteomes" id="UP000606786"/>
    </source>
</evidence>
<keyword evidence="7" id="KW-1185">Reference proteome</keyword>